<dbReference type="GO" id="GO:0006790">
    <property type="term" value="P:sulfur compound metabolic process"/>
    <property type="evidence" value="ECO:0007669"/>
    <property type="project" value="TreeGrafter"/>
</dbReference>
<dbReference type="PROSITE" id="PS51318">
    <property type="entry name" value="TAT"/>
    <property type="match status" value="1"/>
</dbReference>
<dbReference type="GO" id="GO:0030151">
    <property type="term" value="F:molybdenum ion binding"/>
    <property type="evidence" value="ECO:0007669"/>
    <property type="project" value="InterPro"/>
</dbReference>
<dbReference type="GO" id="GO:0043546">
    <property type="term" value="F:molybdopterin cofactor binding"/>
    <property type="evidence" value="ECO:0007669"/>
    <property type="project" value="TreeGrafter"/>
</dbReference>
<dbReference type="SUPFAM" id="SSF56524">
    <property type="entry name" value="Oxidoreductase molybdopterin-binding domain"/>
    <property type="match status" value="1"/>
</dbReference>
<evidence type="ECO:0000313" key="9">
    <source>
        <dbReference type="Proteomes" id="UP000427716"/>
    </source>
</evidence>
<evidence type="ECO:0000256" key="1">
    <source>
        <dbReference type="ARBA" id="ARBA00001924"/>
    </source>
</evidence>
<dbReference type="PRINTS" id="PR00407">
    <property type="entry name" value="EUMOPTERIN"/>
</dbReference>
<dbReference type="Gene3D" id="2.60.40.650">
    <property type="match status" value="1"/>
</dbReference>
<dbReference type="FunFam" id="2.60.40.650:FF:000004">
    <property type="entry name" value="Sulfite oxidase, putative"/>
    <property type="match status" value="1"/>
</dbReference>
<accession>A0A6I6D4Q1</accession>
<dbReference type="GO" id="GO:0050310">
    <property type="term" value="F:sulfite dehydrogenase activity"/>
    <property type="evidence" value="ECO:0007669"/>
    <property type="project" value="UniProtKB-EC"/>
</dbReference>
<comment type="cofactor">
    <cofactor evidence="1">
        <name>Mo-molybdopterin</name>
        <dbReference type="ChEBI" id="CHEBI:71302"/>
    </cofactor>
</comment>
<dbReference type="InterPro" id="IPR005066">
    <property type="entry name" value="MoCF_OxRdtse_dimer"/>
</dbReference>
<evidence type="ECO:0000256" key="3">
    <source>
        <dbReference type="ARBA" id="ARBA00022723"/>
    </source>
</evidence>
<dbReference type="Proteomes" id="UP000427716">
    <property type="component" value="Chromosome"/>
</dbReference>
<dbReference type="InterPro" id="IPR006311">
    <property type="entry name" value="TAT_signal"/>
</dbReference>
<dbReference type="InterPro" id="IPR008335">
    <property type="entry name" value="Mopterin_OxRdtase_euk"/>
</dbReference>
<dbReference type="EMBL" id="CP046415">
    <property type="protein sequence ID" value="QGT78983.1"/>
    <property type="molecule type" value="Genomic_DNA"/>
</dbReference>
<dbReference type="EC" id="1.8.2.1" evidence="8"/>
<organism evidence="8 9">
    <name type="scientific">Guyparkeria halophila</name>
    <dbReference type="NCBI Taxonomy" id="47960"/>
    <lineage>
        <taxon>Bacteria</taxon>
        <taxon>Pseudomonadati</taxon>
        <taxon>Pseudomonadota</taxon>
        <taxon>Gammaproteobacteria</taxon>
        <taxon>Chromatiales</taxon>
        <taxon>Thioalkalibacteraceae</taxon>
        <taxon>Guyparkeria</taxon>
    </lineage>
</organism>
<reference evidence="8 9" key="1">
    <citation type="submission" date="2019-11" db="EMBL/GenBank/DDBJ databases">
        <authorList>
            <person name="Zhang J."/>
            <person name="Sun C."/>
        </authorList>
    </citation>
    <scope>NUCLEOTIDE SEQUENCE [LARGE SCALE GENOMIC DNA]</scope>
    <source>
        <strain evidence="9">sp2</strain>
    </source>
</reference>
<dbReference type="FunFam" id="3.90.420.10:FF:000006">
    <property type="entry name" value="Sulfur dehydrogenase subunit SoxC"/>
    <property type="match status" value="1"/>
</dbReference>
<feature type="domain" description="Oxidoreductase molybdopterin-binding" evidence="6">
    <location>
        <begin position="129"/>
        <end position="302"/>
    </location>
</feature>
<dbReference type="PANTHER" id="PTHR19372:SF7">
    <property type="entry name" value="SULFITE OXIDASE, MITOCHONDRIAL"/>
    <property type="match status" value="1"/>
</dbReference>
<sequence>MSETTLDQTPQSDAREGVASSDRRKFLRKSVALAASGAAAAAAGNAYGDVKLETVNEPLEINPTRNILGRGVVSVPYGMPSKFEKDVVRRNVSWLTADTVASISFTPWQDLNGIITPNGLHFERHHAGAVDIDPETHQLVIHGMVDKPMIFSMDDLKRMPSHTAIHFLECPANGAMEWRGVQMDSMQFTHGMVSCSEWTGVKLTDLMEYVGVDPKSTWFYAEGADGSALQRSIPMEGAKDQFGEPIKASDCELYKDAMIAYAQNGEALRPENGYPIRFLLPGCEANMSIKWLRRIKFVDKPLVTYQETRHYIEPLPDGTIRQFSFLNMANSVINYPCPDNHMKGKGSYEIRGIAWSGQGKIAHVDVSVDGGKNWQEAELVEPVLSKCVTKFKLPFEWNGDEHLIMSRATDETGYVQPTLAQMRKVRGTNSIYHKNSIQAWKIEKTGEVKNVQIENF</sequence>
<evidence type="ECO:0000313" key="8">
    <source>
        <dbReference type="EMBL" id="QGT78983.1"/>
    </source>
</evidence>
<dbReference type="InterPro" id="IPR000572">
    <property type="entry name" value="OxRdtase_Mopterin-bd_dom"/>
</dbReference>
<keyword evidence="9" id="KW-1185">Reference proteome</keyword>
<gene>
    <name evidence="8" type="primary">soxC</name>
    <name evidence="8" type="ORF">GM160_08825</name>
</gene>
<dbReference type="GO" id="GO:0008482">
    <property type="term" value="F:sulfite oxidase activity"/>
    <property type="evidence" value="ECO:0007669"/>
    <property type="project" value="TreeGrafter"/>
</dbReference>
<protein>
    <submittedName>
        <fullName evidence="8">Sulfite dehydrogenase</fullName>
        <ecNumber evidence="8">1.8.2.1</ecNumber>
    </submittedName>
</protein>
<keyword evidence="3" id="KW-0479">Metal-binding</keyword>
<keyword evidence="2" id="KW-0500">Molybdenum</keyword>
<dbReference type="InterPro" id="IPR014756">
    <property type="entry name" value="Ig_E-set"/>
</dbReference>
<feature type="domain" description="Moybdenum cofactor oxidoreductase dimerisation" evidence="7">
    <location>
        <begin position="329"/>
        <end position="438"/>
    </location>
</feature>
<dbReference type="PANTHER" id="PTHR19372">
    <property type="entry name" value="SULFITE REDUCTASE"/>
    <property type="match status" value="1"/>
</dbReference>
<dbReference type="SUPFAM" id="SSF81296">
    <property type="entry name" value="E set domains"/>
    <property type="match status" value="1"/>
</dbReference>
<dbReference type="Gene3D" id="3.90.420.10">
    <property type="entry name" value="Oxidoreductase, molybdopterin-binding domain"/>
    <property type="match status" value="1"/>
</dbReference>
<dbReference type="Pfam" id="PF00174">
    <property type="entry name" value="Oxidored_molyb"/>
    <property type="match status" value="1"/>
</dbReference>
<proteinExistence type="predicted"/>
<evidence type="ECO:0000256" key="5">
    <source>
        <dbReference type="SAM" id="MobiDB-lite"/>
    </source>
</evidence>
<name>A0A6I6D4Q1_9GAMM</name>
<dbReference type="InterPro" id="IPR036374">
    <property type="entry name" value="OxRdtase_Mopterin-bd_sf"/>
</dbReference>
<dbReference type="Pfam" id="PF03404">
    <property type="entry name" value="Mo-co_dimer"/>
    <property type="match status" value="1"/>
</dbReference>
<dbReference type="NCBIfam" id="TIGR04555">
    <property type="entry name" value="sulfite_DH_soxC"/>
    <property type="match status" value="1"/>
</dbReference>
<dbReference type="AlphaFoldDB" id="A0A6I6D4Q1"/>
<keyword evidence="4 8" id="KW-0560">Oxidoreductase</keyword>
<dbReference type="KEGG" id="ghl:GM160_08825"/>
<evidence type="ECO:0000256" key="2">
    <source>
        <dbReference type="ARBA" id="ARBA00022505"/>
    </source>
</evidence>
<feature type="compositionally biased region" description="Polar residues" evidence="5">
    <location>
        <begin position="1"/>
        <end position="12"/>
    </location>
</feature>
<evidence type="ECO:0000259" key="7">
    <source>
        <dbReference type="Pfam" id="PF03404"/>
    </source>
</evidence>
<dbReference type="GO" id="GO:0020037">
    <property type="term" value="F:heme binding"/>
    <property type="evidence" value="ECO:0007669"/>
    <property type="project" value="TreeGrafter"/>
</dbReference>
<dbReference type="RefSeq" id="WP_156574642.1">
    <property type="nucleotide sequence ID" value="NZ_CP046415.1"/>
</dbReference>
<evidence type="ECO:0000256" key="4">
    <source>
        <dbReference type="ARBA" id="ARBA00023002"/>
    </source>
</evidence>
<evidence type="ECO:0000259" key="6">
    <source>
        <dbReference type="Pfam" id="PF00174"/>
    </source>
</evidence>
<dbReference type="InterPro" id="IPR030835">
    <property type="entry name" value="Sulfite_DH_SoxC"/>
</dbReference>
<feature type="region of interest" description="Disordered" evidence="5">
    <location>
        <begin position="1"/>
        <end position="21"/>
    </location>
</feature>